<evidence type="ECO:0000313" key="2">
    <source>
        <dbReference type="Proteomes" id="UP001055879"/>
    </source>
</evidence>
<sequence length="86" mass="9900">MQIGTIHSVWVRREEVEGEVRSRWKRKKQYSPSYQSVKKASENMTEDLQKKEIGEKLQLYFTGGDRGISKININSDVVSRGEVGRG</sequence>
<name>A0ACB9C302_ARCLA</name>
<reference evidence="2" key="1">
    <citation type="journal article" date="2022" name="Mol. Ecol. Resour.">
        <title>The genomes of chicory, endive, great burdock and yacon provide insights into Asteraceae palaeo-polyploidization history and plant inulin production.</title>
        <authorList>
            <person name="Fan W."/>
            <person name="Wang S."/>
            <person name="Wang H."/>
            <person name="Wang A."/>
            <person name="Jiang F."/>
            <person name="Liu H."/>
            <person name="Zhao H."/>
            <person name="Xu D."/>
            <person name="Zhang Y."/>
        </authorList>
    </citation>
    <scope>NUCLEOTIDE SEQUENCE [LARGE SCALE GENOMIC DNA]</scope>
    <source>
        <strain evidence="2">cv. Niubang</strain>
    </source>
</reference>
<keyword evidence="2" id="KW-1185">Reference proteome</keyword>
<proteinExistence type="predicted"/>
<reference evidence="1 2" key="2">
    <citation type="journal article" date="2022" name="Mol. Ecol. Resour.">
        <title>The genomes of chicory, endive, great burdock and yacon provide insights into Asteraceae paleo-polyploidization history and plant inulin production.</title>
        <authorList>
            <person name="Fan W."/>
            <person name="Wang S."/>
            <person name="Wang H."/>
            <person name="Wang A."/>
            <person name="Jiang F."/>
            <person name="Liu H."/>
            <person name="Zhao H."/>
            <person name="Xu D."/>
            <person name="Zhang Y."/>
        </authorList>
    </citation>
    <scope>NUCLEOTIDE SEQUENCE [LARGE SCALE GENOMIC DNA]</scope>
    <source>
        <strain evidence="2">cv. Niubang</strain>
    </source>
</reference>
<accession>A0ACB9C302</accession>
<organism evidence="1 2">
    <name type="scientific">Arctium lappa</name>
    <name type="common">Greater burdock</name>
    <name type="synonym">Lappa major</name>
    <dbReference type="NCBI Taxonomy" id="4217"/>
    <lineage>
        <taxon>Eukaryota</taxon>
        <taxon>Viridiplantae</taxon>
        <taxon>Streptophyta</taxon>
        <taxon>Embryophyta</taxon>
        <taxon>Tracheophyta</taxon>
        <taxon>Spermatophyta</taxon>
        <taxon>Magnoliopsida</taxon>
        <taxon>eudicotyledons</taxon>
        <taxon>Gunneridae</taxon>
        <taxon>Pentapetalae</taxon>
        <taxon>asterids</taxon>
        <taxon>campanulids</taxon>
        <taxon>Asterales</taxon>
        <taxon>Asteraceae</taxon>
        <taxon>Carduoideae</taxon>
        <taxon>Cardueae</taxon>
        <taxon>Arctiinae</taxon>
        <taxon>Arctium</taxon>
    </lineage>
</organism>
<evidence type="ECO:0000313" key="1">
    <source>
        <dbReference type="EMBL" id="KAI3728654.1"/>
    </source>
</evidence>
<gene>
    <name evidence="1" type="ORF">L6452_17293</name>
</gene>
<dbReference type="Proteomes" id="UP001055879">
    <property type="component" value="Linkage Group LG05"/>
</dbReference>
<dbReference type="EMBL" id="CM042051">
    <property type="protein sequence ID" value="KAI3728654.1"/>
    <property type="molecule type" value="Genomic_DNA"/>
</dbReference>
<comment type="caution">
    <text evidence="1">The sequence shown here is derived from an EMBL/GenBank/DDBJ whole genome shotgun (WGS) entry which is preliminary data.</text>
</comment>
<protein>
    <submittedName>
        <fullName evidence="1">Uncharacterized protein</fullName>
    </submittedName>
</protein>